<dbReference type="RefSeq" id="WP_098222978.1">
    <property type="nucleotide sequence ID" value="NZ_NTVJ01000094.1"/>
</dbReference>
<dbReference type="Pfam" id="PF01370">
    <property type="entry name" value="Epimerase"/>
    <property type="match status" value="1"/>
</dbReference>
<feature type="domain" description="NAD-dependent epimerase/dehydratase" evidence="2">
    <location>
        <begin position="5"/>
        <end position="235"/>
    </location>
</feature>
<dbReference type="AlphaFoldDB" id="A0ABD6S8C7"/>
<dbReference type="SUPFAM" id="SSF51735">
    <property type="entry name" value="NAD(P)-binding Rossmann-fold domains"/>
    <property type="match status" value="1"/>
</dbReference>
<dbReference type="PANTHER" id="PTHR43000">
    <property type="entry name" value="DTDP-D-GLUCOSE 4,6-DEHYDRATASE-RELATED"/>
    <property type="match status" value="1"/>
</dbReference>
<name>A0ABD6S8C7_BACTU</name>
<dbReference type="EMBL" id="NTYF01000075">
    <property type="protein sequence ID" value="PER50992.1"/>
    <property type="molecule type" value="Genomic_DNA"/>
</dbReference>
<evidence type="ECO:0000313" key="3">
    <source>
        <dbReference type="EMBL" id="PER50992.1"/>
    </source>
</evidence>
<dbReference type="Proteomes" id="UP000219897">
    <property type="component" value="Unassembled WGS sequence"/>
</dbReference>
<evidence type="ECO:0000259" key="2">
    <source>
        <dbReference type="Pfam" id="PF01370"/>
    </source>
</evidence>
<dbReference type="Gene3D" id="3.40.50.720">
    <property type="entry name" value="NAD(P)-binding Rossmann-like Domain"/>
    <property type="match status" value="1"/>
</dbReference>
<gene>
    <name evidence="3" type="ORF">CN495_20225</name>
</gene>
<reference evidence="3 4" key="1">
    <citation type="submission" date="2017-09" db="EMBL/GenBank/DDBJ databases">
        <title>Large-scale bioinformatics analysis of Bacillus genomes uncovers conserved roles of natural products in bacterial physiology.</title>
        <authorList>
            <consortium name="Agbiome Team Llc"/>
            <person name="Bleich R.M."/>
            <person name="Kirk G.J."/>
            <person name="Santa Maria K.C."/>
            <person name="Allen S.E."/>
            <person name="Farag S."/>
            <person name="Shank E.A."/>
            <person name="Bowers A."/>
        </authorList>
    </citation>
    <scope>NUCLEOTIDE SEQUENCE [LARGE SCALE GENOMIC DNA]</scope>
    <source>
        <strain evidence="3 4">AFS005140</strain>
    </source>
</reference>
<evidence type="ECO:0000313" key="4">
    <source>
        <dbReference type="Proteomes" id="UP000219897"/>
    </source>
</evidence>
<comment type="caution">
    <text evidence="3">The sequence shown here is derived from an EMBL/GenBank/DDBJ whole genome shotgun (WGS) entry which is preliminary data.</text>
</comment>
<evidence type="ECO:0000256" key="1">
    <source>
        <dbReference type="ARBA" id="ARBA00007637"/>
    </source>
</evidence>
<dbReference type="InterPro" id="IPR036291">
    <property type="entry name" value="NAD(P)-bd_dom_sf"/>
</dbReference>
<dbReference type="InterPro" id="IPR001509">
    <property type="entry name" value="Epimerase_deHydtase"/>
</dbReference>
<accession>A0ABD6S8C7</accession>
<organism evidence="3 4">
    <name type="scientific">Bacillus thuringiensis</name>
    <dbReference type="NCBI Taxonomy" id="1428"/>
    <lineage>
        <taxon>Bacteria</taxon>
        <taxon>Bacillati</taxon>
        <taxon>Bacillota</taxon>
        <taxon>Bacilli</taxon>
        <taxon>Bacillales</taxon>
        <taxon>Bacillaceae</taxon>
        <taxon>Bacillus</taxon>
        <taxon>Bacillus cereus group</taxon>
    </lineage>
</organism>
<proteinExistence type="inferred from homology"/>
<comment type="similarity">
    <text evidence="1">Belongs to the NAD(P)-dependent epimerase/dehydratase family.</text>
</comment>
<protein>
    <recommendedName>
        <fullName evidence="2">NAD-dependent epimerase/dehydratase domain-containing protein</fullName>
    </recommendedName>
</protein>
<sequence>MVKKIMITGGCGFIGTQVIKKLLTSEEELEIYVIDNLSTGYYSSSLFRDIHFFWGDIRDERSKEYIYDVAPDYMIHLAAQTSVEDAVNNPLNDAAVNIMGSLKIIDACRKIPNFQNFVFASSAAVYGENINSPLKEEELNFPTSPYGQSKLVIEDYLGLYLKLYNFPYTTLRFANVYGHKERGADVISIFYKNLVAGKTPHVFGDGYQTRDYIYIDDIANAVVTALDIKKNTCFNVSTNEQTTIIQVLNYLNLILGTNVKPELLLPRLGDIKNSMLSNEKILLETNWSPEFDLYEGLAIMHQKELNKDGIV</sequence>
<dbReference type="Gene3D" id="3.90.25.10">
    <property type="entry name" value="UDP-galactose 4-epimerase, domain 1"/>
    <property type="match status" value="1"/>
</dbReference>